<evidence type="ECO:0000256" key="3">
    <source>
        <dbReference type="ARBA" id="ARBA00012741"/>
    </source>
</evidence>
<dbReference type="GO" id="GO:0004558">
    <property type="term" value="F:alpha-1,4-glucosidase activity"/>
    <property type="evidence" value="ECO:0007669"/>
    <property type="project" value="UniProtKB-EC"/>
</dbReference>
<name>A0A2K1R1J7_9PEZI</name>
<dbReference type="EC" id="3.2.1.20" evidence="3"/>
<dbReference type="Proteomes" id="UP000243797">
    <property type="component" value="Unassembled WGS sequence"/>
</dbReference>
<dbReference type="STRING" id="2082308.A0A2K1R1J7"/>
<proteinExistence type="inferred from homology"/>
<evidence type="ECO:0000259" key="4">
    <source>
        <dbReference type="Pfam" id="PF01055"/>
    </source>
</evidence>
<comment type="caution">
    <text evidence="7">The sequence shown here is derived from an EMBL/GenBank/DDBJ whole genome shotgun (WGS) entry which is preliminary data.</text>
</comment>
<dbReference type="PANTHER" id="PTHR22762">
    <property type="entry name" value="ALPHA-GLUCOSIDASE"/>
    <property type="match status" value="1"/>
</dbReference>
<gene>
    <name evidence="7" type="ORF">CAC42_3517</name>
</gene>
<dbReference type="OrthoDB" id="10070917at2759"/>
<dbReference type="PANTHER" id="PTHR22762:SF120">
    <property type="entry name" value="HETEROGLYCAN GLUCOSIDASE 1"/>
    <property type="match status" value="1"/>
</dbReference>
<dbReference type="SUPFAM" id="SSF74650">
    <property type="entry name" value="Galactose mutarotase-like"/>
    <property type="match status" value="1"/>
</dbReference>
<dbReference type="Pfam" id="PF01055">
    <property type="entry name" value="Glyco_hydro_31_2nd"/>
    <property type="match status" value="1"/>
</dbReference>
<evidence type="ECO:0000259" key="5">
    <source>
        <dbReference type="Pfam" id="PF13802"/>
    </source>
</evidence>
<sequence>MGDPWDAVKYEDPIAFKKAEDFFADFDCPAKPWVKTPVSISYNKQDNYSKNELLDVCYRGRIFRFDTGGLLLIQFLRPRVWRIRFNEKHIDSSMFTDYNTRTIVRKQGKSLIQELDHAEDVDWDLELEGEDPSSEHLVLMSVIKEKAPKNPQGFVKKPCVKLWIQKENFRITATRFVGAQPAFFALPSSQAAAAAWSPPTDEVEAVIWQTKERGFQYGQGAVVLNIERTPTARYMGFGEQGGTKFIKDQTFMNYFNFDNMRYYNIYGRGPECDAEPLYHSDPYFIEVNSNPSLQSMMATFVDNYSQVCMDVGRIDWLNVRLATRFNAFAGLFFAGDNVQDIITLFTSIVGRPRLKPRFILGYHQGCYGYDTQQKVQNIVDKYRQYNYPMDGMHIDVDMQDNYRTFTINLNTFPDPPSMFKRLRDQGVKCSTNITPVIANVPCDWYKTLNEGLEKGYFVMDERDQDPSVTDSDHIRYVQYGKGNKYTTNPSDVNTRATFNFGRDDYNFRENFNNKLVPFHGGVDYGGGKGSPGHYPNLNNKVVRRWWGEQYKNLFDNGLEFVWQDMTSPCMGQNYGDMKSWPFRLLLEADGWSGDPSMAGPNGETLKKKAIEIWSLYSYNLHKATYHGLNRLESRKGKRNFIIGRGSFTGAHRFAGLWTGDNSSTWQFFNISVAQVLSLGLSGVTVAGADVGGFEPPEEGLQEFCTPELFVRWNLAYSMLPWYRNHYVQKGKKMFQEPWAYEEFTQSPAWKQMNMPADDWSLYRAVHPIVRYYIRLRYSLMQLMYDTMFENLLHGLPIARAMIVTDPYDGSLFASNEAYTRSQYLIGNDLLHAPVMYPRNNRDRRKLYLPAPSGWYQFNLRAFDNDTRLGVPLQGLVPGGKHVHFTASIKACWHQDEDRVIPENIPYVTPMYVRQGSIIPQIPILDFVPDRNDPAQANIQTPITLHVYPGRVQCVREQAQFPYRYDMYLDDGVSRESAPEDAYLAGSDEIGHTNPARRDRLRGAFGDREAGSKFTHIRIVQTIKRVGKSAQSHLSKFERQLTISSTWDKYPHIKRDVGETFTVVFWHEPTARVDQKVLATVKDAKVVEGPYFDQQAYATVVKVPLQGTGEQKSLCITVPYEFDD</sequence>
<evidence type="ECO:0000256" key="1">
    <source>
        <dbReference type="ARBA" id="ARBA00001657"/>
    </source>
</evidence>
<dbReference type="GO" id="GO:0030246">
    <property type="term" value="F:carbohydrate binding"/>
    <property type="evidence" value="ECO:0007669"/>
    <property type="project" value="InterPro"/>
</dbReference>
<keyword evidence="8" id="KW-1185">Reference proteome</keyword>
<dbReference type="InterPro" id="IPR000322">
    <property type="entry name" value="Glyco_hydro_31_TIM"/>
</dbReference>
<dbReference type="InterPro" id="IPR025887">
    <property type="entry name" value="Glyco_hydro_31_N_dom"/>
</dbReference>
<feature type="domain" description="Glycoside hydrolase family 31 TIM barrel" evidence="4">
    <location>
        <begin position="352"/>
        <end position="785"/>
    </location>
</feature>
<dbReference type="InParanoid" id="A0A2K1R1J7"/>
<dbReference type="SUPFAM" id="SSF51445">
    <property type="entry name" value="(Trans)glycosidases"/>
    <property type="match status" value="1"/>
</dbReference>
<protein>
    <recommendedName>
        <fullName evidence="3">alpha-glucosidase</fullName>
        <ecNumber evidence="3">3.2.1.20</ecNumber>
    </recommendedName>
</protein>
<dbReference type="AlphaFoldDB" id="A0A2K1R1J7"/>
<reference evidence="7 8" key="1">
    <citation type="submission" date="2017-06" db="EMBL/GenBank/DDBJ databases">
        <title>Draft genome sequence of a variant of Elsinoe murrayae.</title>
        <authorList>
            <person name="Cheng Q."/>
        </authorList>
    </citation>
    <scope>NUCLEOTIDE SEQUENCE [LARGE SCALE GENOMIC DNA]</scope>
    <source>
        <strain evidence="7 8">CQ-2017a</strain>
    </source>
</reference>
<evidence type="ECO:0000313" key="7">
    <source>
        <dbReference type="EMBL" id="PNS21179.1"/>
    </source>
</evidence>
<feature type="domain" description="Glycosyl hydrolase family 31 C-terminal" evidence="6">
    <location>
        <begin position="794"/>
        <end position="918"/>
    </location>
</feature>
<comment type="catalytic activity">
    <reaction evidence="1">
        <text>Hydrolysis of terminal, non-reducing (1-&gt;4)-linked alpha-D-glucose residues with release of alpha-D-glucose.</text>
        <dbReference type="EC" id="3.2.1.20"/>
    </reaction>
</comment>
<dbReference type="CDD" id="cd14752">
    <property type="entry name" value="GH31_N"/>
    <property type="match status" value="1"/>
</dbReference>
<dbReference type="Gene3D" id="2.60.40.1180">
    <property type="entry name" value="Golgi alpha-mannosidase II"/>
    <property type="match status" value="1"/>
</dbReference>
<dbReference type="InterPro" id="IPR017853">
    <property type="entry name" value="GH"/>
</dbReference>
<dbReference type="GO" id="GO:0005975">
    <property type="term" value="P:carbohydrate metabolic process"/>
    <property type="evidence" value="ECO:0007669"/>
    <property type="project" value="InterPro"/>
</dbReference>
<dbReference type="Pfam" id="PF21365">
    <property type="entry name" value="Glyco_hydro_31_3rd"/>
    <property type="match status" value="1"/>
</dbReference>
<organism evidence="7 8">
    <name type="scientific">Sphaceloma murrayae</name>
    <dbReference type="NCBI Taxonomy" id="2082308"/>
    <lineage>
        <taxon>Eukaryota</taxon>
        <taxon>Fungi</taxon>
        <taxon>Dikarya</taxon>
        <taxon>Ascomycota</taxon>
        <taxon>Pezizomycotina</taxon>
        <taxon>Dothideomycetes</taxon>
        <taxon>Dothideomycetidae</taxon>
        <taxon>Myriangiales</taxon>
        <taxon>Elsinoaceae</taxon>
        <taxon>Sphaceloma</taxon>
    </lineage>
</organism>
<dbReference type="EMBL" id="NKHZ01000012">
    <property type="protein sequence ID" value="PNS21179.1"/>
    <property type="molecule type" value="Genomic_DNA"/>
</dbReference>
<dbReference type="Gene3D" id="3.20.20.80">
    <property type="entry name" value="Glycosidases"/>
    <property type="match status" value="1"/>
</dbReference>
<accession>A0A2K1R1J7</accession>
<evidence type="ECO:0000259" key="6">
    <source>
        <dbReference type="Pfam" id="PF21365"/>
    </source>
</evidence>
<evidence type="ECO:0000256" key="2">
    <source>
        <dbReference type="ARBA" id="ARBA00007806"/>
    </source>
</evidence>
<feature type="domain" description="Glycoside hydrolase family 31 N-terminal" evidence="5">
    <location>
        <begin position="73"/>
        <end position="310"/>
    </location>
</feature>
<comment type="similarity">
    <text evidence="2">Belongs to the glycosyl hydrolase 31 family.</text>
</comment>
<dbReference type="InterPro" id="IPR013780">
    <property type="entry name" value="Glyco_hydro_b"/>
</dbReference>
<dbReference type="InterPro" id="IPR011013">
    <property type="entry name" value="Gal_mutarotase_sf_dom"/>
</dbReference>
<dbReference type="Pfam" id="PF13802">
    <property type="entry name" value="Gal_mutarotas_2"/>
    <property type="match status" value="1"/>
</dbReference>
<dbReference type="Gene3D" id="2.60.40.1760">
    <property type="entry name" value="glycosyl hydrolase (family 31)"/>
    <property type="match status" value="1"/>
</dbReference>
<dbReference type="InterPro" id="IPR048395">
    <property type="entry name" value="Glyco_hydro_31_C"/>
</dbReference>
<evidence type="ECO:0000313" key="8">
    <source>
        <dbReference type="Proteomes" id="UP000243797"/>
    </source>
</evidence>